<evidence type="ECO:0000256" key="12">
    <source>
        <dbReference type="ARBA" id="ARBA00023136"/>
    </source>
</evidence>
<evidence type="ECO:0000256" key="8">
    <source>
        <dbReference type="ARBA" id="ARBA00022777"/>
    </source>
</evidence>
<feature type="transmembrane region" description="Helical" evidence="15">
    <location>
        <begin position="17"/>
        <end position="36"/>
    </location>
</feature>
<dbReference type="InterPro" id="IPR033717">
    <property type="entry name" value="UDPK"/>
</dbReference>
<evidence type="ECO:0000256" key="10">
    <source>
        <dbReference type="ARBA" id="ARBA00022989"/>
    </source>
</evidence>
<evidence type="ECO:0000313" key="17">
    <source>
        <dbReference type="Proteomes" id="UP000652430"/>
    </source>
</evidence>
<evidence type="ECO:0000256" key="15">
    <source>
        <dbReference type="SAM" id="Phobius"/>
    </source>
</evidence>
<keyword evidence="17" id="KW-1185">Reference proteome</keyword>
<evidence type="ECO:0000256" key="7">
    <source>
        <dbReference type="ARBA" id="ARBA00022741"/>
    </source>
</evidence>
<evidence type="ECO:0000256" key="11">
    <source>
        <dbReference type="ARBA" id="ARBA00023098"/>
    </source>
</evidence>
<dbReference type="Pfam" id="PF01219">
    <property type="entry name" value="DAGK_prokar"/>
    <property type="match status" value="1"/>
</dbReference>
<keyword evidence="8 16" id="KW-0418">Kinase</keyword>
<evidence type="ECO:0000256" key="6">
    <source>
        <dbReference type="ARBA" id="ARBA00022692"/>
    </source>
</evidence>
<dbReference type="Proteomes" id="UP000652430">
    <property type="component" value="Unassembled WGS sequence"/>
</dbReference>
<organism evidence="16 17">
    <name type="scientific">Sphingomonas glacialis</name>
    <dbReference type="NCBI Taxonomy" id="658225"/>
    <lineage>
        <taxon>Bacteria</taxon>
        <taxon>Pseudomonadati</taxon>
        <taxon>Pseudomonadota</taxon>
        <taxon>Alphaproteobacteria</taxon>
        <taxon>Sphingomonadales</taxon>
        <taxon>Sphingomonadaceae</taxon>
        <taxon>Sphingomonas</taxon>
    </lineage>
</organism>
<protein>
    <submittedName>
        <fullName evidence="16">Diacylglycerol kinase</fullName>
    </submittedName>
</protein>
<dbReference type="Gene3D" id="1.10.287.3610">
    <property type="match status" value="1"/>
</dbReference>
<evidence type="ECO:0000256" key="5">
    <source>
        <dbReference type="ARBA" id="ARBA00022679"/>
    </source>
</evidence>
<name>A0ABQ3LU56_9SPHN</name>
<dbReference type="CDD" id="cd14265">
    <property type="entry name" value="UDPK_IM_like"/>
    <property type="match status" value="1"/>
</dbReference>
<evidence type="ECO:0000256" key="14">
    <source>
        <dbReference type="ARBA" id="ARBA00023264"/>
    </source>
</evidence>
<dbReference type="PANTHER" id="PTHR34299">
    <property type="entry name" value="DIACYLGLYCEROL KINASE"/>
    <property type="match status" value="1"/>
</dbReference>
<proteinExistence type="inferred from homology"/>
<evidence type="ECO:0000256" key="1">
    <source>
        <dbReference type="ARBA" id="ARBA00004651"/>
    </source>
</evidence>
<dbReference type="InterPro" id="IPR000829">
    <property type="entry name" value="DAGK"/>
</dbReference>
<evidence type="ECO:0000256" key="3">
    <source>
        <dbReference type="ARBA" id="ARBA00022475"/>
    </source>
</evidence>
<keyword evidence="12 15" id="KW-0472">Membrane</keyword>
<keyword evidence="13" id="KW-0594">Phospholipid biosynthesis</keyword>
<keyword evidence="6 15" id="KW-0812">Transmembrane</keyword>
<evidence type="ECO:0000313" key="16">
    <source>
        <dbReference type="EMBL" id="GHH24796.1"/>
    </source>
</evidence>
<dbReference type="RefSeq" id="WP_229839516.1">
    <property type="nucleotide sequence ID" value="NZ_BNAQ01000007.1"/>
</dbReference>
<evidence type="ECO:0000256" key="9">
    <source>
        <dbReference type="ARBA" id="ARBA00022840"/>
    </source>
</evidence>
<feature type="transmembrane region" description="Helical" evidence="15">
    <location>
        <begin position="43"/>
        <end position="61"/>
    </location>
</feature>
<keyword evidence="11" id="KW-0443">Lipid metabolism</keyword>
<keyword evidence="14" id="KW-1208">Phospholipid metabolism</keyword>
<keyword evidence="3" id="KW-1003">Cell membrane</keyword>
<feature type="transmembrane region" description="Helical" evidence="15">
    <location>
        <begin position="81"/>
        <end position="103"/>
    </location>
</feature>
<keyword evidence="10 15" id="KW-1133">Transmembrane helix</keyword>
<evidence type="ECO:0000256" key="2">
    <source>
        <dbReference type="ARBA" id="ARBA00005967"/>
    </source>
</evidence>
<gene>
    <name evidence="16" type="ORF">GCM10008023_37300</name>
</gene>
<keyword evidence="7" id="KW-0547">Nucleotide-binding</keyword>
<sequence length="111" mass="12021">MYAARGLRWLARDEHNAWLHLAASGIVIIAGLALHVSREDWRWLVVAIALVWVAEAINTAIEELCDRICTDFDPSIGRVKDLAAGGVLAASLAAAAISLLTLVPRLLQRLA</sequence>
<comment type="similarity">
    <text evidence="2">Belongs to the bacterial diacylglycerol kinase family.</text>
</comment>
<keyword evidence="5" id="KW-0808">Transferase</keyword>
<comment type="subcellular location">
    <subcellularLocation>
        <location evidence="1">Cell membrane</location>
        <topology evidence="1">Multi-pass membrane protein</topology>
    </subcellularLocation>
</comment>
<comment type="caution">
    <text evidence="16">The sequence shown here is derived from an EMBL/GenBank/DDBJ whole genome shotgun (WGS) entry which is preliminary data.</text>
</comment>
<accession>A0ABQ3LU56</accession>
<dbReference type="PANTHER" id="PTHR34299:SF1">
    <property type="entry name" value="DIACYLGLYCEROL KINASE"/>
    <property type="match status" value="1"/>
</dbReference>
<dbReference type="GO" id="GO:0016301">
    <property type="term" value="F:kinase activity"/>
    <property type="evidence" value="ECO:0007669"/>
    <property type="project" value="UniProtKB-KW"/>
</dbReference>
<dbReference type="InterPro" id="IPR036945">
    <property type="entry name" value="DAGK_sf"/>
</dbReference>
<keyword evidence="9" id="KW-0067">ATP-binding</keyword>
<dbReference type="EMBL" id="BNAQ01000007">
    <property type="protein sequence ID" value="GHH24796.1"/>
    <property type="molecule type" value="Genomic_DNA"/>
</dbReference>
<evidence type="ECO:0000256" key="13">
    <source>
        <dbReference type="ARBA" id="ARBA00023209"/>
    </source>
</evidence>
<reference evidence="17" key="1">
    <citation type="journal article" date="2019" name="Int. J. Syst. Evol. Microbiol.">
        <title>The Global Catalogue of Microorganisms (GCM) 10K type strain sequencing project: providing services to taxonomists for standard genome sequencing and annotation.</title>
        <authorList>
            <consortium name="The Broad Institute Genomics Platform"/>
            <consortium name="The Broad Institute Genome Sequencing Center for Infectious Disease"/>
            <person name="Wu L."/>
            <person name="Ma J."/>
        </authorList>
    </citation>
    <scope>NUCLEOTIDE SEQUENCE [LARGE SCALE GENOMIC DNA]</scope>
    <source>
        <strain evidence="17">CGMCC 1.8957</strain>
    </source>
</reference>
<evidence type="ECO:0000256" key="4">
    <source>
        <dbReference type="ARBA" id="ARBA00022516"/>
    </source>
</evidence>
<keyword evidence="4" id="KW-0444">Lipid biosynthesis</keyword>